<dbReference type="GeneID" id="1484168"/>
<keyword evidence="2" id="KW-0472">Membrane</keyword>
<evidence type="ECO:0000256" key="1">
    <source>
        <dbReference type="SAM" id="Coils"/>
    </source>
</evidence>
<evidence type="ECO:0000313" key="3">
    <source>
        <dbReference type="EMBL" id="AAB90313.1"/>
    </source>
</evidence>
<feature type="coiled-coil region" evidence="1">
    <location>
        <begin position="223"/>
        <end position="250"/>
    </location>
</feature>
<evidence type="ECO:0000256" key="2">
    <source>
        <dbReference type="SAM" id="Phobius"/>
    </source>
</evidence>
<gene>
    <name evidence="3" type="ordered locus">AF_0945</name>
</gene>
<dbReference type="Proteomes" id="UP000002199">
    <property type="component" value="Chromosome"/>
</dbReference>
<proteinExistence type="predicted"/>
<dbReference type="EMBL" id="AE000782">
    <property type="protein sequence ID" value="AAB90313.1"/>
    <property type="molecule type" value="Genomic_DNA"/>
</dbReference>
<dbReference type="STRING" id="224325.AF_0945"/>
<dbReference type="KEGG" id="afu:AF_0945"/>
<keyword evidence="2" id="KW-1133">Transmembrane helix</keyword>
<feature type="coiled-coil region" evidence="1">
    <location>
        <begin position="290"/>
        <end position="343"/>
    </location>
</feature>
<name>O29317_ARCFU</name>
<sequence>MKKLMLILCLVVLIAPTAALETLTKDNFATPDTQVSPEKDYYFPGDTVSVDYIILPKTEDDMKLIGGEDYKTPRTYTFETALENPYWTIVIRYNYGSATKSEDFTGNKVKVDVYGLVIEGELKGVKYIEANLTGRIPSVTERVEEIDLVSVSVEQAEEDALPPLTVKVVNVQKFSEDISKVRADADKLKSDLDSAGVSYNQSDFDEVYSLLDEAYNLYIQGKYLEADDKINQAEEKLDEIASQADRLKAETLRSKLKDSLDNAYLNLSMLEVALNKIENSQNYTNYLQSYAELKSRYDDVKKDYDAADDLYKDGKYSDAYNSFKELEDDISSLLSDIMTLREKVDAEVTSSPTQGGFGLPALNVELPISPLYLAAALVVAAVAIVAAIKLRGGRRKWDELR</sequence>
<protein>
    <submittedName>
        <fullName evidence="3">Uncharacterized protein</fullName>
    </submittedName>
</protein>
<dbReference type="AlphaFoldDB" id="O29317"/>
<dbReference type="HOGENOM" id="CLU_656578_0_0_2"/>
<dbReference type="RefSeq" id="WP_010878445.1">
    <property type="nucleotide sequence ID" value="NC_000917.1"/>
</dbReference>
<dbReference type="eggNOG" id="arCOG03888">
    <property type="taxonomic scope" value="Archaea"/>
</dbReference>
<keyword evidence="1" id="KW-0175">Coiled coil</keyword>
<keyword evidence="2" id="KW-0812">Transmembrane</keyword>
<feature type="transmembrane region" description="Helical" evidence="2">
    <location>
        <begin position="371"/>
        <end position="390"/>
    </location>
</feature>
<accession>O29317</accession>
<dbReference type="PaxDb" id="224325-AF_0945"/>
<evidence type="ECO:0000313" key="4">
    <source>
        <dbReference type="Proteomes" id="UP000002199"/>
    </source>
</evidence>
<reference evidence="3 4" key="1">
    <citation type="journal article" date="1997" name="Nature">
        <title>The complete genome sequence of the hyperthermophilic, sulphate-reducing archaeon Archaeoglobus fulgidus.</title>
        <authorList>
            <person name="Klenk H.P."/>
            <person name="Clayton R.A."/>
            <person name="Tomb J."/>
            <person name="White O."/>
            <person name="Nelson K.E."/>
            <person name="Ketchum K.A."/>
            <person name="Dodson R.J."/>
            <person name="Gwinn M."/>
            <person name="Hickey E.K."/>
            <person name="Peterson J.D."/>
            <person name="Richardson D.L."/>
            <person name="Kerlavage A.R."/>
            <person name="Graham D.E."/>
            <person name="Kyrpides N.C."/>
            <person name="Fleischmann R.D."/>
            <person name="Quackenbush J."/>
            <person name="Lee N.H."/>
            <person name="Sutton G.G."/>
            <person name="Gill S."/>
            <person name="Kirkness E.F."/>
            <person name="Dougherty B.A."/>
            <person name="McKenney K."/>
            <person name="Adams M.D."/>
            <person name="Loftus B."/>
            <person name="Peterson S."/>
            <person name="Reich C.I."/>
            <person name="McNeil L.K."/>
            <person name="Badger J.H."/>
            <person name="Glodek A."/>
            <person name="Zhou L."/>
            <person name="Overbeek R."/>
            <person name="Gocayne J.D."/>
            <person name="Weidman J.F."/>
            <person name="McDonald L."/>
            <person name="Utterback T."/>
            <person name="Cotton M.D."/>
            <person name="Spriggs T."/>
            <person name="Artiach P."/>
            <person name="Kaine B.P."/>
            <person name="Sykes S.M."/>
            <person name="Sadow P.W."/>
            <person name="D'Andrea K.P."/>
            <person name="Bowman C."/>
            <person name="Fujii C."/>
            <person name="Garland S.A."/>
            <person name="Mason T.M."/>
            <person name="Olsen G.J."/>
            <person name="Fraser C.M."/>
            <person name="Smith H.O."/>
            <person name="Woese C.R."/>
            <person name="Venter J.C."/>
        </authorList>
    </citation>
    <scope>NUCLEOTIDE SEQUENCE [LARGE SCALE GENOMIC DNA]</scope>
    <source>
        <strain evidence="4">ATCC 49558 / DSM 4304 / JCM 9628 / NBRC 100126 / VC-16</strain>
    </source>
</reference>
<dbReference type="PIR" id="A69368">
    <property type="entry name" value="A69368"/>
</dbReference>
<organism evidence="3 4">
    <name type="scientific">Archaeoglobus fulgidus (strain ATCC 49558 / DSM 4304 / JCM 9628 / NBRC 100126 / VC-16)</name>
    <dbReference type="NCBI Taxonomy" id="224325"/>
    <lineage>
        <taxon>Archaea</taxon>
        <taxon>Methanobacteriati</taxon>
        <taxon>Methanobacteriota</taxon>
        <taxon>Archaeoglobi</taxon>
        <taxon>Archaeoglobales</taxon>
        <taxon>Archaeoglobaceae</taxon>
        <taxon>Archaeoglobus</taxon>
    </lineage>
</organism>
<keyword evidence="4" id="KW-1185">Reference proteome</keyword>
<dbReference type="EnsemblBacteria" id="AAB90313">
    <property type="protein sequence ID" value="AAB90313"/>
    <property type="gene ID" value="AF_0945"/>
</dbReference>